<protein>
    <submittedName>
        <fullName evidence="1">Uncharacterized protein</fullName>
    </submittedName>
</protein>
<gene>
    <name evidence="1" type="ORF">SDC9_208111</name>
</gene>
<organism evidence="1">
    <name type="scientific">bioreactor metagenome</name>
    <dbReference type="NCBI Taxonomy" id="1076179"/>
    <lineage>
        <taxon>unclassified sequences</taxon>
        <taxon>metagenomes</taxon>
        <taxon>ecological metagenomes</taxon>
    </lineage>
</organism>
<dbReference type="AlphaFoldDB" id="A0A645JL74"/>
<sequence length="114" mass="12592">MILRNAVKPAQPSQRYDTPLFRPGRCVATLGIDNLICQGTINPHELLQRHICGDPGELANTKLVMLARDLEAARGQRLSAFLVNSEYVWVVTSADWSVTKLMLSSEWGAEARAA</sequence>
<reference evidence="1" key="1">
    <citation type="submission" date="2019-08" db="EMBL/GenBank/DDBJ databases">
        <authorList>
            <person name="Kucharzyk K."/>
            <person name="Murdoch R.W."/>
            <person name="Higgins S."/>
            <person name="Loffler F."/>
        </authorList>
    </citation>
    <scope>NUCLEOTIDE SEQUENCE</scope>
</reference>
<dbReference type="EMBL" id="VSSQ01135569">
    <property type="protein sequence ID" value="MPN60383.1"/>
    <property type="molecule type" value="Genomic_DNA"/>
</dbReference>
<comment type="caution">
    <text evidence="1">The sequence shown here is derived from an EMBL/GenBank/DDBJ whole genome shotgun (WGS) entry which is preliminary data.</text>
</comment>
<name>A0A645JL74_9ZZZZ</name>
<proteinExistence type="predicted"/>
<evidence type="ECO:0000313" key="1">
    <source>
        <dbReference type="EMBL" id="MPN60383.1"/>
    </source>
</evidence>
<accession>A0A645JL74</accession>